<reference evidence="1" key="1">
    <citation type="submission" date="2024-03" db="EMBL/GenBank/DDBJ databases">
        <title>Whole genome sequecning of epiphytes from Marcgravia umbellata leaves.</title>
        <authorList>
            <person name="Kumar G."/>
            <person name="Savka M.A."/>
        </authorList>
    </citation>
    <scope>NUCLEOTIDE SEQUENCE</scope>
    <source>
        <strain evidence="1">RIT_BL5</strain>
    </source>
</reference>
<protein>
    <submittedName>
        <fullName evidence="1">MFS transporter</fullName>
    </submittedName>
</protein>
<name>A0ACC6PK85_9BACL</name>
<gene>
    <name evidence="1" type="ORF">WKI47_25865</name>
</gene>
<sequence length="405" mass="42994">MNIKVLVLTIAAFTVGLVELIIGGVLPQIAADLGVSVSTVGQLITAYALVYAVSGPTLLALTAKIERRKLYLLSLVVFILGALLAFWSPNFGVLLISRFVTAASGSLITTLSLTIAVKVVPENFRARVIGIVSMGISSAIVLGVPLGVLAADKLGWRILFLFIAVFALLAMFVIYKLMEPIQPQQVMPLRQQLASLKNTKVAGAHLVTLLLLAGHYTLYAYFTPFLENVMHLSASWISIVYFFFGLAAVAGGMIGGVMSDSLGAKKSILIVVGVFALSLFILPFTASLIPLFAILVFVWGALSWALSPAQQSYLIEASPETSEIQQSFNFSALQVGIAAGSAIGGVVISRAPSVTYNAWVGGIIVVIAFGVALYTFYHKTSTRRSGENGQKSGSKSKLEPNFGGD</sequence>
<evidence type="ECO:0000313" key="2">
    <source>
        <dbReference type="Proteomes" id="UP001380953"/>
    </source>
</evidence>
<proteinExistence type="predicted"/>
<comment type="caution">
    <text evidence="1">The sequence shown here is derived from an EMBL/GenBank/DDBJ whole genome shotgun (WGS) entry which is preliminary data.</text>
</comment>
<organism evidence="1 2">
    <name type="scientific">Saccharibacillus sacchari</name>
    <dbReference type="NCBI Taxonomy" id="456493"/>
    <lineage>
        <taxon>Bacteria</taxon>
        <taxon>Bacillati</taxon>
        <taxon>Bacillota</taxon>
        <taxon>Bacilli</taxon>
        <taxon>Bacillales</taxon>
        <taxon>Paenibacillaceae</taxon>
        <taxon>Saccharibacillus</taxon>
    </lineage>
</organism>
<accession>A0ACC6PK85</accession>
<evidence type="ECO:0000313" key="1">
    <source>
        <dbReference type="EMBL" id="MEJ8307346.1"/>
    </source>
</evidence>
<dbReference type="EMBL" id="JBBKAR010000067">
    <property type="protein sequence ID" value="MEJ8307346.1"/>
    <property type="molecule type" value="Genomic_DNA"/>
</dbReference>
<keyword evidence="2" id="KW-1185">Reference proteome</keyword>
<dbReference type="Proteomes" id="UP001380953">
    <property type="component" value="Unassembled WGS sequence"/>
</dbReference>